<dbReference type="SUPFAM" id="SSF52833">
    <property type="entry name" value="Thioredoxin-like"/>
    <property type="match status" value="2"/>
</dbReference>
<dbReference type="Proteomes" id="UP001281761">
    <property type="component" value="Unassembled WGS sequence"/>
</dbReference>
<feature type="domain" description="Thioredoxin" evidence="8">
    <location>
        <begin position="1"/>
        <end position="121"/>
    </location>
</feature>
<name>A0ABQ9Y5R9_9EUKA</name>
<dbReference type="InterPro" id="IPR017937">
    <property type="entry name" value="Thioredoxin_CS"/>
</dbReference>
<dbReference type="Gene3D" id="1.20.1150.12">
    <property type="entry name" value="Endoplasmic reticulum resident protein 29, C-terminal domain"/>
    <property type="match status" value="1"/>
</dbReference>
<evidence type="ECO:0000259" key="8">
    <source>
        <dbReference type="PROSITE" id="PS51352"/>
    </source>
</evidence>
<protein>
    <recommendedName>
        <fullName evidence="3">protein disulfide-isomerase</fullName>
        <ecNumber evidence="3">5.3.4.1</ecNumber>
    </recommendedName>
</protein>
<dbReference type="Pfam" id="PF07749">
    <property type="entry name" value="ERp29"/>
    <property type="match status" value="1"/>
</dbReference>
<evidence type="ECO:0000256" key="7">
    <source>
        <dbReference type="SAM" id="MobiDB-lite"/>
    </source>
</evidence>
<reference evidence="9 10" key="1">
    <citation type="journal article" date="2022" name="bioRxiv">
        <title>Genomics of Preaxostyla Flagellates Illuminates Evolutionary Transitions and the Path Towards Mitochondrial Loss.</title>
        <authorList>
            <person name="Novak L.V.F."/>
            <person name="Treitli S.C."/>
            <person name="Pyrih J."/>
            <person name="Halakuc P."/>
            <person name="Pipaliya S.V."/>
            <person name="Vacek V."/>
            <person name="Brzon O."/>
            <person name="Soukal P."/>
            <person name="Eme L."/>
            <person name="Dacks J.B."/>
            <person name="Karnkowska A."/>
            <person name="Elias M."/>
            <person name="Hampl V."/>
        </authorList>
    </citation>
    <scope>NUCLEOTIDE SEQUENCE [LARGE SCALE GENOMIC DNA]</scope>
    <source>
        <strain evidence="9">NAU3</strain>
        <tissue evidence="9">Gut</tissue>
    </source>
</reference>
<keyword evidence="10" id="KW-1185">Reference proteome</keyword>
<dbReference type="InterPro" id="IPR011679">
    <property type="entry name" value="ERp29_C"/>
</dbReference>
<dbReference type="InterPro" id="IPR051063">
    <property type="entry name" value="PDI"/>
</dbReference>
<evidence type="ECO:0000256" key="5">
    <source>
        <dbReference type="ARBA" id="ARBA00023235"/>
    </source>
</evidence>
<dbReference type="PROSITE" id="PS00194">
    <property type="entry name" value="THIOREDOXIN_1"/>
    <property type="match status" value="1"/>
</dbReference>
<keyword evidence="5 9" id="KW-0413">Isomerase</keyword>
<feature type="domain" description="Thioredoxin" evidence="8">
    <location>
        <begin position="130"/>
        <end position="305"/>
    </location>
</feature>
<comment type="similarity">
    <text evidence="2">Belongs to the protein disulfide isomerase family.</text>
</comment>
<organism evidence="9 10">
    <name type="scientific">Blattamonas nauphoetae</name>
    <dbReference type="NCBI Taxonomy" id="2049346"/>
    <lineage>
        <taxon>Eukaryota</taxon>
        <taxon>Metamonada</taxon>
        <taxon>Preaxostyla</taxon>
        <taxon>Oxymonadida</taxon>
        <taxon>Blattamonas</taxon>
    </lineage>
</organism>
<evidence type="ECO:0000256" key="1">
    <source>
        <dbReference type="ARBA" id="ARBA00001182"/>
    </source>
</evidence>
<gene>
    <name evidence="9" type="ORF">BLNAU_5897</name>
</gene>
<dbReference type="GO" id="GO:0016853">
    <property type="term" value="F:isomerase activity"/>
    <property type="evidence" value="ECO:0007669"/>
    <property type="project" value="UniProtKB-KW"/>
</dbReference>
<dbReference type="InterPro" id="IPR036356">
    <property type="entry name" value="ERp29_C_sf"/>
</dbReference>
<dbReference type="PROSITE" id="PS51352">
    <property type="entry name" value="THIOREDOXIN_2"/>
    <property type="match status" value="2"/>
</dbReference>
<dbReference type="InterPro" id="IPR036249">
    <property type="entry name" value="Thioredoxin-like_sf"/>
</dbReference>
<sequence>MVLALFLLSFAHSSDITQLTSENFEEAVNRQPTLIKYFSQNCFHCIQFAPTYEDLASHFSSHNDTVTLAEVDCDVNVALCDKESIEGYPSLIFYSSINNPEKFEGERDYETLVKFVSERTGIYHHPLQSNTVTLDAENYDSVTMDPSKNVLVAFTAPWCTHCKRLKPELARASTIFQDIDDVVIGIIDAEENRKFCRQFKIESYPTILFYPAHREGDDDKIKALKLSEEQLVQMEHRLNDEFSQEQQTDKTSQDDLSIQIDTPKEEEIEDGLPAHLRRKGANLIETLDGDRSLNSLVDFINQHAGTYRTFDGGVEEMAGFEEVISDAIVNLVHAITQTPLKPSPNTPDDLTVEAEQDPTSTKTHSEDIPTSYIPTMEEVLKEINEKIPLVLNKYTIKTIRRYVSAIQTKGYSWIQSEAIRLRRILSSGALDVQQRMELTIRMNVLEMFHLQE</sequence>
<dbReference type="EMBL" id="JARBJD010000032">
    <property type="protein sequence ID" value="KAK2959102.1"/>
    <property type="molecule type" value="Genomic_DNA"/>
</dbReference>
<evidence type="ECO:0000256" key="2">
    <source>
        <dbReference type="ARBA" id="ARBA00006347"/>
    </source>
</evidence>
<dbReference type="CDD" id="cd02961">
    <property type="entry name" value="PDI_a_family"/>
    <property type="match status" value="1"/>
</dbReference>
<dbReference type="PANTHER" id="PTHR45672:SF11">
    <property type="entry name" value="PROTEIN DISULFIDE-ISOMERASE C17H9.14C"/>
    <property type="match status" value="1"/>
</dbReference>
<dbReference type="Gene3D" id="3.40.30.10">
    <property type="entry name" value="Glutaredoxin"/>
    <property type="match status" value="2"/>
</dbReference>
<evidence type="ECO:0000313" key="10">
    <source>
        <dbReference type="Proteomes" id="UP001281761"/>
    </source>
</evidence>
<keyword evidence="6" id="KW-0676">Redox-active center</keyword>
<accession>A0ABQ9Y5R9</accession>
<evidence type="ECO:0000313" key="9">
    <source>
        <dbReference type="EMBL" id="KAK2959102.1"/>
    </source>
</evidence>
<evidence type="ECO:0000256" key="4">
    <source>
        <dbReference type="ARBA" id="ARBA00023157"/>
    </source>
</evidence>
<dbReference type="Pfam" id="PF00085">
    <property type="entry name" value="Thioredoxin"/>
    <property type="match status" value="2"/>
</dbReference>
<dbReference type="InterPro" id="IPR013766">
    <property type="entry name" value="Thioredoxin_domain"/>
</dbReference>
<proteinExistence type="inferred from homology"/>
<comment type="caution">
    <text evidence="9">The sequence shown here is derived from an EMBL/GenBank/DDBJ whole genome shotgun (WGS) entry which is preliminary data.</text>
</comment>
<comment type="catalytic activity">
    <reaction evidence="1">
        <text>Catalyzes the rearrangement of -S-S- bonds in proteins.</text>
        <dbReference type="EC" id="5.3.4.1"/>
    </reaction>
</comment>
<dbReference type="SUPFAM" id="SSF47933">
    <property type="entry name" value="ERP29 C domain-like"/>
    <property type="match status" value="1"/>
</dbReference>
<dbReference type="EC" id="5.3.4.1" evidence="3"/>
<evidence type="ECO:0000256" key="6">
    <source>
        <dbReference type="ARBA" id="ARBA00023284"/>
    </source>
</evidence>
<dbReference type="PANTHER" id="PTHR45672">
    <property type="entry name" value="PROTEIN DISULFIDE-ISOMERASE C17H9.14C-RELATED"/>
    <property type="match status" value="1"/>
</dbReference>
<evidence type="ECO:0000256" key="3">
    <source>
        <dbReference type="ARBA" id="ARBA00012723"/>
    </source>
</evidence>
<feature type="region of interest" description="Disordered" evidence="7">
    <location>
        <begin position="339"/>
        <end position="368"/>
    </location>
</feature>
<keyword evidence="4" id="KW-1015">Disulfide bond</keyword>